<dbReference type="EMBL" id="JADGIZ020000019">
    <property type="protein sequence ID" value="KAL2916060.1"/>
    <property type="molecule type" value="Genomic_DNA"/>
</dbReference>
<sequence>MDPRMAKELDEFEQFVDDFASQMDSILKGKPDAAETKTGFSRTSVNAVDEVSVPAALPDLPASPAAAAPAADAPSLPHASEPAAAKQRTKTKEKASGAVKERKDVIDYSKWEHIDTDDEDDGDDDGRASQHKPKETKQPARETAAPKRPAKDNTKSQPRHIQAVYDAVESLRGSGNAEFSRGAYEKAVGLYTEAIATCRSPPQDLLLHKQQASAGVDPTTASTADPFAFLDRVLKPQPIPVDPRLHTNRALALAKLRRWREALDDCRAALDLDRVCAKAHWIAVEACRQLALFDEARIHARAFKRCIDEDAAMDAATRARLTMELDAAVELVDRAQAAGSVEVDTAGEQPAAHDAFEDARLASASSAMFVAAVKEASARASASGTIRLDDRLERVARAVADAFDMDAGDGNQRVISSVVGQIMGSVGHALDATTMPSVLLVLAGACRKSPIAAMNVAGSLDQIAAALVTADDARRGSFLSSPAHITGERLVDLLCLLAADHPVCRRTFTQVGVSGAKIGRHLVAQLSLRVSAASMADAQDRAAASLVRSVDLVTELLLIDTGSDDASQAPSAAACIFAKWHVGFDSIVGTTLKATEMAADAFEQCIRRSSGPTRAHTSLGRLTRLVQCVFHLSRIHELALAVRAASPKLTGVLAAVINTLAPHIADSTSQRSEAAMRDLALPCIERATASLHNIMAATNASLDAPADARALSKSLAVLASGEPSSVANNALRLLCRLAQSNAAEVMPVIDEHWDALRLLQRLPAPPGTACAIAGDAETTASVLQLACVWLQSDAAPDKARARIWCDASGRDGLEALTFVIKAHGRGQVNSRIVGNAVLCAAECARQAPFAERLVRLGLVDELLAQSEIQTDPRVVQNLFICCAVLCKTVPQRAPK</sequence>
<feature type="compositionally biased region" description="Basic and acidic residues" evidence="1">
    <location>
        <begin position="125"/>
        <end position="140"/>
    </location>
</feature>
<evidence type="ECO:0008006" key="4">
    <source>
        <dbReference type="Google" id="ProtNLM"/>
    </source>
</evidence>
<feature type="region of interest" description="Disordered" evidence="1">
    <location>
        <begin position="57"/>
        <end position="160"/>
    </location>
</feature>
<feature type="compositionally biased region" description="Acidic residues" evidence="1">
    <location>
        <begin position="115"/>
        <end position="124"/>
    </location>
</feature>
<evidence type="ECO:0000313" key="2">
    <source>
        <dbReference type="EMBL" id="KAL2916060.1"/>
    </source>
</evidence>
<dbReference type="InterPro" id="IPR011990">
    <property type="entry name" value="TPR-like_helical_dom_sf"/>
</dbReference>
<evidence type="ECO:0000256" key="1">
    <source>
        <dbReference type="SAM" id="MobiDB-lite"/>
    </source>
</evidence>
<evidence type="ECO:0000313" key="3">
    <source>
        <dbReference type="Proteomes" id="UP001527925"/>
    </source>
</evidence>
<dbReference type="InterPro" id="IPR052758">
    <property type="entry name" value="SRC_co-chaperone"/>
</dbReference>
<keyword evidence="3" id="KW-1185">Reference proteome</keyword>
<comment type="caution">
    <text evidence="2">The sequence shown here is derived from an EMBL/GenBank/DDBJ whole genome shotgun (WGS) entry which is preliminary data.</text>
</comment>
<dbReference type="PANTHER" id="PTHR44200">
    <property type="entry name" value="DNAJ HOMOLOG SUBFAMILY C MEMBER 7"/>
    <property type="match status" value="1"/>
</dbReference>
<feature type="compositionally biased region" description="Low complexity" evidence="1">
    <location>
        <begin position="57"/>
        <end position="80"/>
    </location>
</feature>
<dbReference type="SMART" id="SM00028">
    <property type="entry name" value="TPR"/>
    <property type="match status" value="2"/>
</dbReference>
<proteinExistence type="predicted"/>
<organism evidence="2 3">
    <name type="scientific">Polyrhizophydium stewartii</name>
    <dbReference type="NCBI Taxonomy" id="2732419"/>
    <lineage>
        <taxon>Eukaryota</taxon>
        <taxon>Fungi</taxon>
        <taxon>Fungi incertae sedis</taxon>
        <taxon>Chytridiomycota</taxon>
        <taxon>Chytridiomycota incertae sedis</taxon>
        <taxon>Chytridiomycetes</taxon>
        <taxon>Rhizophydiales</taxon>
        <taxon>Rhizophydiales incertae sedis</taxon>
        <taxon>Polyrhizophydium</taxon>
    </lineage>
</organism>
<protein>
    <recommendedName>
        <fullName evidence="4">Tetratricopeptide repeat protein</fullName>
    </recommendedName>
</protein>
<name>A0ABR4N949_9FUNG</name>
<dbReference type="SUPFAM" id="SSF48452">
    <property type="entry name" value="TPR-like"/>
    <property type="match status" value="1"/>
</dbReference>
<reference evidence="2 3" key="1">
    <citation type="submission" date="2023-09" db="EMBL/GenBank/DDBJ databases">
        <title>Pangenome analysis of Batrachochytrium dendrobatidis and related Chytrids.</title>
        <authorList>
            <person name="Yacoub M.N."/>
            <person name="Stajich J.E."/>
            <person name="James T.Y."/>
        </authorList>
    </citation>
    <scope>NUCLEOTIDE SEQUENCE [LARGE SCALE GENOMIC DNA]</scope>
    <source>
        <strain evidence="2 3">JEL0888</strain>
    </source>
</reference>
<feature type="compositionally biased region" description="Basic and acidic residues" evidence="1">
    <location>
        <begin position="90"/>
        <end position="114"/>
    </location>
</feature>
<accession>A0ABR4N949</accession>
<dbReference type="Gene3D" id="1.25.40.10">
    <property type="entry name" value="Tetratricopeptide repeat domain"/>
    <property type="match status" value="1"/>
</dbReference>
<dbReference type="InterPro" id="IPR019734">
    <property type="entry name" value="TPR_rpt"/>
</dbReference>
<dbReference type="PANTHER" id="PTHR44200:SF1">
    <property type="entry name" value="DNAJ HOMOLOG SUBFAMILY C MEMBER 7"/>
    <property type="match status" value="1"/>
</dbReference>
<gene>
    <name evidence="2" type="ORF">HK105_204484</name>
</gene>
<dbReference type="Proteomes" id="UP001527925">
    <property type="component" value="Unassembled WGS sequence"/>
</dbReference>